<dbReference type="EC" id="2.7.7.65" evidence="2"/>
<dbReference type="NCBIfam" id="TIGR00254">
    <property type="entry name" value="GGDEF"/>
    <property type="match status" value="1"/>
</dbReference>
<dbReference type="Proteomes" id="UP001198242">
    <property type="component" value="Unassembled WGS sequence"/>
</dbReference>
<dbReference type="InterPro" id="IPR029787">
    <property type="entry name" value="Nucleotide_cyclase"/>
</dbReference>
<feature type="domain" description="GGDEF" evidence="1">
    <location>
        <begin position="638"/>
        <end position="768"/>
    </location>
</feature>
<dbReference type="SUPFAM" id="SSF55073">
    <property type="entry name" value="Nucleotide cyclase"/>
    <property type="match status" value="2"/>
</dbReference>
<keyword evidence="2" id="KW-0808">Transferase</keyword>
<reference evidence="2 3" key="1">
    <citation type="submission" date="2021-10" db="EMBL/GenBank/DDBJ databases">
        <title>Anaerobic single-cell dispensing facilitates the cultivation of human gut bacteria.</title>
        <authorList>
            <person name="Afrizal A."/>
        </authorList>
    </citation>
    <scope>NUCLEOTIDE SEQUENCE [LARGE SCALE GENOMIC DNA]</scope>
    <source>
        <strain evidence="2 3">CLA-AA-H232</strain>
    </source>
</reference>
<dbReference type="SMART" id="SM00267">
    <property type="entry name" value="GGDEF"/>
    <property type="match status" value="1"/>
</dbReference>
<dbReference type="CDD" id="cd01949">
    <property type="entry name" value="GGDEF"/>
    <property type="match status" value="1"/>
</dbReference>
<protein>
    <submittedName>
        <fullName evidence="2">Diguanylate cyclase</fullName>
        <ecNumber evidence="2">2.7.7.65</ecNumber>
    </submittedName>
</protein>
<dbReference type="GO" id="GO:0052621">
    <property type="term" value="F:diguanylate cyclase activity"/>
    <property type="evidence" value="ECO:0007669"/>
    <property type="project" value="UniProtKB-EC"/>
</dbReference>
<dbReference type="InterPro" id="IPR043128">
    <property type="entry name" value="Rev_trsase/Diguanyl_cyclase"/>
</dbReference>
<accession>A0AAE3E1M4</accession>
<dbReference type="PROSITE" id="PS50887">
    <property type="entry name" value="GGDEF"/>
    <property type="match status" value="2"/>
</dbReference>
<dbReference type="Gene3D" id="3.30.70.270">
    <property type="match status" value="2"/>
</dbReference>
<dbReference type="Pfam" id="PF00990">
    <property type="entry name" value="GGDEF"/>
    <property type="match status" value="2"/>
</dbReference>
<keyword evidence="3" id="KW-1185">Reference proteome</keyword>
<keyword evidence="2" id="KW-0548">Nucleotidyltransferase</keyword>
<dbReference type="AlphaFoldDB" id="A0AAE3E1M4"/>
<dbReference type="PANTHER" id="PTHR45138">
    <property type="entry name" value="REGULATORY COMPONENTS OF SENSORY TRANSDUCTION SYSTEM"/>
    <property type="match status" value="1"/>
</dbReference>
<dbReference type="InterPro" id="IPR050469">
    <property type="entry name" value="Diguanylate_Cyclase"/>
</dbReference>
<proteinExistence type="predicted"/>
<comment type="caution">
    <text evidence="2">The sequence shown here is derived from an EMBL/GenBank/DDBJ whole genome shotgun (WGS) entry which is preliminary data.</text>
</comment>
<name>A0AAE3E1M4_9FIRM</name>
<evidence type="ECO:0000259" key="1">
    <source>
        <dbReference type="PROSITE" id="PS50887"/>
    </source>
</evidence>
<dbReference type="EMBL" id="JAJEQM010000026">
    <property type="protein sequence ID" value="MCC2211774.1"/>
    <property type="molecule type" value="Genomic_DNA"/>
</dbReference>
<evidence type="ECO:0000313" key="3">
    <source>
        <dbReference type="Proteomes" id="UP001198242"/>
    </source>
</evidence>
<dbReference type="InterPro" id="IPR000160">
    <property type="entry name" value="GGDEF_dom"/>
</dbReference>
<organism evidence="2 3">
    <name type="scientific">Hominilimicola fabiformis</name>
    <dbReference type="NCBI Taxonomy" id="2885356"/>
    <lineage>
        <taxon>Bacteria</taxon>
        <taxon>Bacillati</taxon>
        <taxon>Bacillota</taxon>
        <taxon>Clostridia</taxon>
        <taxon>Eubacteriales</taxon>
        <taxon>Oscillospiraceae</taxon>
        <taxon>Hominilimicola</taxon>
    </lineage>
</organism>
<dbReference type="GO" id="GO:1902201">
    <property type="term" value="P:negative regulation of bacterial-type flagellum-dependent cell motility"/>
    <property type="evidence" value="ECO:0007669"/>
    <property type="project" value="TreeGrafter"/>
</dbReference>
<sequence length="768" mass="89871">MTYFLKEDYEIYDSLPCSAVVFSVDDNYKIYYTNDTYNNENFNQDNIIVEEECRKLFDDTIRSADTPKRLYFKSKNLSGDSIYICMFAVKLDDKHIFALLFDDSENKKKFMELENQCSKYIIALSATNEYFFEYDSQKDTNTIFYMSSIDNEMLERPVQNFMKNLDNNTYMFQEDTILLKSLKGSPVKGELTIDARMRMNDSEPFEWYRLVLKPSEKTNTYIGCARNINETKKKEEQLKLKAHIDPLSKVLNRETAIEKIRERLKTQKMNEECAFIVLDIDNFKNINDTFGHLYGDAVIAMVAGSIKSTLDREDIIGRFGGDEFLVYIDNTKPEKLERKLENIRLAILKMRIDKNDEKDISCSMGVTLGHGRVKYEDLFRQADSALYMAKTNGKNRFEYFNGEFIDKNALTYTGIMTEEDESEEVSENHDIIMVALEIASKSTDSDNAISNLMRHIGVAVNLDCIQIMKYDMINDKVEIEFQWWKEHDGDYNVVFTDKKSGYYEHNDLVLFKKRFQKDNIFKYTPAFKEEFTQKYRNIFEAAEHVQMIYSSNTENEDVYYVVCYQCWDKQRIWEKNEFDDMFEITKILSMFMKSSHIITEREKFLQNKVDNDDYGVFTLSKFEEEVGRITRNAHVTNKKIGFVYFNFNRFYEFNRIYGREEGDRVLKQFAKFLLVSSEEVCVNCHLNGTDKFISCFMFEEGVDLETKIQQKLEAFSDTVGNYKECPVVITAGVATINPGENVTEALDLANHTLKGANAEKSICIMAKE</sequence>
<gene>
    <name evidence="2" type="ORF">LKE05_13390</name>
</gene>
<dbReference type="FunFam" id="3.30.70.270:FF:000001">
    <property type="entry name" value="Diguanylate cyclase domain protein"/>
    <property type="match status" value="1"/>
</dbReference>
<feature type="domain" description="GGDEF" evidence="1">
    <location>
        <begin position="271"/>
        <end position="402"/>
    </location>
</feature>
<dbReference type="GO" id="GO:0043709">
    <property type="term" value="P:cell adhesion involved in single-species biofilm formation"/>
    <property type="evidence" value="ECO:0007669"/>
    <property type="project" value="TreeGrafter"/>
</dbReference>
<dbReference type="RefSeq" id="WP_349163924.1">
    <property type="nucleotide sequence ID" value="NZ_JBBNHX010000060.1"/>
</dbReference>
<dbReference type="GO" id="GO:0005886">
    <property type="term" value="C:plasma membrane"/>
    <property type="evidence" value="ECO:0007669"/>
    <property type="project" value="TreeGrafter"/>
</dbReference>
<dbReference type="PANTHER" id="PTHR45138:SF9">
    <property type="entry name" value="DIGUANYLATE CYCLASE DGCM-RELATED"/>
    <property type="match status" value="1"/>
</dbReference>
<evidence type="ECO:0000313" key="2">
    <source>
        <dbReference type="EMBL" id="MCC2211774.1"/>
    </source>
</evidence>